<evidence type="ECO:0000256" key="1">
    <source>
        <dbReference type="ARBA" id="ARBA00009547"/>
    </source>
</evidence>
<organism evidence="10 11">
    <name type="scientific">Laccaria amethystina LaAM-08-1</name>
    <dbReference type="NCBI Taxonomy" id="1095629"/>
    <lineage>
        <taxon>Eukaryota</taxon>
        <taxon>Fungi</taxon>
        <taxon>Dikarya</taxon>
        <taxon>Basidiomycota</taxon>
        <taxon>Agaricomycotina</taxon>
        <taxon>Agaricomycetes</taxon>
        <taxon>Agaricomycetidae</taxon>
        <taxon>Agaricales</taxon>
        <taxon>Agaricineae</taxon>
        <taxon>Hydnangiaceae</taxon>
        <taxon>Laccaria</taxon>
    </lineage>
</organism>
<dbReference type="GO" id="GO:0016788">
    <property type="term" value="F:hydrolase activity, acting on ester bonds"/>
    <property type="evidence" value="ECO:0007669"/>
    <property type="project" value="InterPro"/>
</dbReference>
<keyword evidence="6" id="KW-1015">Disulfide bond</keyword>
<reference evidence="11" key="2">
    <citation type="submission" date="2015-01" db="EMBL/GenBank/DDBJ databases">
        <title>Evolutionary Origins and Diversification of the Mycorrhizal Mutualists.</title>
        <authorList>
            <consortium name="DOE Joint Genome Institute"/>
            <consortium name="Mycorrhizal Genomics Consortium"/>
            <person name="Kohler A."/>
            <person name="Kuo A."/>
            <person name="Nagy L.G."/>
            <person name="Floudas D."/>
            <person name="Copeland A."/>
            <person name="Barry K.W."/>
            <person name="Cichocki N."/>
            <person name="Veneault-Fourrey C."/>
            <person name="LaButti K."/>
            <person name="Lindquist E.A."/>
            <person name="Lipzen A."/>
            <person name="Lundell T."/>
            <person name="Morin E."/>
            <person name="Murat C."/>
            <person name="Riley R."/>
            <person name="Ohm R."/>
            <person name="Sun H."/>
            <person name="Tunlid A."/>
            <person name="Henrissat B."/>
            <person name="Grigoriev I.V."/>
            <person name="Hibbett D.S."/>
            <person name="Martin F."/>
        </authorList>
    </citation>
    <scope>NUCLEOTIDE SEQUENCE [LARGE SCALE GENOMIC DNA]</scope>
    <source>
        <strain evidence="11">LaAM-08-1</strain>
    </source>
</reference>
<dbReference type="Pfam" id="PF02265">
    <property type="entry name" value="S1-P1_nuclease"/>
    <property type="match status" value="1"/>
</dbReference>
<keyword evidence="2" id="KW-0540">Nuclease</keyword>
<dbReference type="PANTHER" id="PTHR33146">
    <property type="entry name" value="ENDONUCLEASE 4"/>
    <property type="match status" value="1"/>
</dbReference>
<evidence type="ECO:0000256" key="9">
    <source>
        <dbReference type="SAM" id="SignalP"/>
    </source>
</evidence>
<dbReference type="GO" id="GO:0006308">
    <property type="term" value="P:DNA catabolic process"/>
    <property type="evidence" value="ECO:0007669"/>
    <property type="project" value="InterPro"/>
</dbReference>
<dbReference type="SUPFAM" id="SSF48537">
    <property type="entry name" value="Phospholipase C/P1 nuclease"/>
    <property type="match status" value="1"/>
</dbReference>
<dbReference type="HOGENOM" id="CLU_044365_2_0_1"/>
<keyword evidence="11" id="KW-1185">Reference proteome</keyword>
<dbReference type="GO" id="GO:0046872">
    <property type="term" value="F:metal ion binding"/>
    <property type="evidence" value="ECO:0007669"/>
    <property type="project" value="UniProtKB-KW"/>
</dbReference>
<keyword evidence="4" id="KW-0255">Endonuclease</keyword>
<keyword evidence="7" id="KW-0325">Glycoprotein</keyword>
<evidence type="ECO:0000256" key="7">
    <source>
        <dbReference type="ARBA" id="ARBA00023180"/>
    </source>
</evidence>
<accession>A0A0C9Y761</accession>
<evidence type="ECO:0008006" key="12">
    <source>
        <dbReference type="Google" id="ProtNLM"/>
    </source>
</evidence>
<evidence type="ECO:0000256" key="8">
    <source>
        <dbReference type="SAM" id="MobiDB-lite"/>
    </source>
</evidence>
<protein>
    <recommendedName>
        <fullName evidence="12">Phospholipase C/P1 nuclease</fullName>
    </recommendedName>
</protein>
<dbReference type="GO" id="GO:0003676">
    <property type="term" value="F:nucleic acid binding"/>
    <property type="evidence" value="ECO:0007669"/>
    <property type="project" value="InterPro"/>
</dbReference>
<dbReference type="EMBL" id="KN838555">
    <property type="protein sequence ID" value="KIK06022.1"/>
    <property type="molecule type" value="Genomic_DNA"/>
</dbReference>
<dbReference type="GO" id="GO:0004519">
    <property type="term" value="F:endonuclease activity"/>
    <property type="evidence" value="ECO:0007669"/>
    <property type="project" value="UniProtKB-KW"/>
</dbReference>
<keyword evidence="9" id="KW-0732">Signal</keyword>
<evidence type="ECO:0000256" key="6">
    <source>
        <dbReference type="ARBA" id="ARBA00023157"/>
    </source>
</evidence>
<evidence type="ECO:0000313" key="11">
    <source>
        <dbReference type="Proteomes" id="UP000054477"/>
    </source>
</evidence>
<dbReference type="Gene3D" id="1.10.575.10">
    <property type="entry name" value="P1 Nuclease"/>
    <property type="match status" value="1"/>
</dbReference>
<feature type="region of interest" description="Disordered" evidence="8">
    <location>
        <begin position="314"/>
        <end position="341"/>
    </location>
</feature>
<name>A0A0C9Y761_9AGAR</name>
<reference evidence="10 11" key="1">
    <citation type="submission" date="2014-04" db="EMBL/GenBank/DDBJ databases">
        <authorList>
            <consortium name="DOE Joint Genome Institute"/>
            <person name="Kuo A."/>
            <person name="Kohler A."/>
            <person name="Nagy L.G."/>
            <person name="Floudas D."/>
            <person name="Copeland A."/>
            <person name="Barry K.W."/>
            <person name="Cichocki N."/>
            <person name="Veneault-Fourrey C."/>
            <person name="LaButti K."/>
            <person name="Lindquist E.A."/>
            <person name="Lipzen A."/>
            <person name="Lundell T."/>
            <person name="Morin E."/>
            <person name="Murat C."/>
            <person name="Sun H."/>
            <person name="Tunlid A."/>
            <person name="Henrissat B."/>
            <person name="Grigoriev I.V."/>
            <person name="Hibbett D.S."/>
            <person name="Martin F."/>
            <person name="Nordberg H.P."/>
            <person name="Cantor M.N."/>
            <person name="Hua S.X."/>
        </authorList>
    </citation>
    <scope>NUCLEOTIDE SEQUENCE [LARGE SCALE GENOMIC DNA]</scope>
    <source>
        <strain evidence="10 11">LaAM-08-1</strain>
    </source>
</reference>
<feature type="signal peptide" evidence="9">
    <location>
        <begin position="1"/>
        <end position="21"/>
    </location>
</feature>
<gene>
    <name evidence="10" type="ORF">K443DRAFT_674592</name>
</gene>
<dbReference type="InterPro" id="IPR008947">
    <property type="entry name" value="PLipase_C/P1_nuclease_dom_sf"/>
</dbReference>
<proteinExistence type="inferred from homology"/>
<keyword evidence="3" id="KW-0479">Metal-binding</keyword>
<dbReference type="Proteomes" id="UP000054477">
    <property type="component" value="Unassembled WGS sequence"/>
</dbReference>
<dbReference type="AlphaFoldDB" id="A0A0C9Y761"/>
<feature type="chain" id="PRO_5002217327" description="Phospholipase C/P1 nuclease" evidence="9">
    <location>
        <begin position="22"/>
        <end position="384"/>
    </location>
</feature>
<comment type="similarity">
    <text evidence="1">Belongs to the nuclease type I family.</text>
</comment>
<dbReference type="InterPro" id="IPR003154">
    <property type="entry name" value="S1/P1nuclease"/>
</dbReference>
<evidence type="ECO:0000256" key="3">
    <source>
        <dbReference type="ARBA" id="ARBA00022723"/>
    </source>
</evidence>
<evidence type="ECO:0000313" key="10">
    <source>
        <dbReference type="EMBL" id="KIK06022.1"/>
    </source>
</evidence>
<keyword evidence="5" id="KW-0378">Hydrolase</keyword>
<sequence length="384" mass="42641">MRLSRPLAALFISSSIPAAYAWGAAGHEIIATIAQMYLHPSIVPTICDILDYSPDDATTTQPQPCHLAPISTWADKFRFKMRWSSALHYVGPLDDHPSQTCLFPGERGWAGSRGGNVLDGIKNVTSLLEDWTRGEANDGTANEALKFLIHFMGDLHMPLHLTGRDRGGNSDKVLWSGRQTNLHSLWDGLLIAKAIRTVPRNYSRPLPYPDVEHALRGTIYDSYIRRIMWEGVFQKWSDQVPEWFSCPEATPASAGEIGIWQQVVMNWKRLSGGKQGVEIGPDTDVVCPYHWAKPIHALNCDVVWPKELDEPPYGGGIKFADEDDGEEDAAGRPPKPHPPLLELDTPKYAGVIEDTMVVEKLLAQSGIRLAGILNYLFLKDAARS</sequence>
<evidence type="ECO:0000256" key="2">
    <source>
        <dbReference type="ARBA" id="ARBA00022722"/>
    </source>
</evidence>
<evidence type="ECO:0000256" key="5">
    <source>
        <dbReference type="ARBA" id="ARBA00022801"/>
    </source>
</evidence>
<evidence type="ECO:0000256" key="4">
    <source>
        <dbReference type="ARBA" id="ARBA00022759"/>
    </source>
</evidence>
<dbReference type="PANTHER" id="PTHR33146:SF29">
    <property type="entry name" value="S1_P1 NUCLEASE"/>
    <property type="match status" value="1"/>
</dbReference>
<dbReference type="STRING" id="1095629.A0A0C9Y761"/>
<dbReference type="OrthoDB" id="441446at2759"/>
<dbReference type="CDD" id="cd11010">
    <property type="entry name" value="S1-P1_nuclease"/>
    <property type="match status" value="1"/>
</dbReference>